<organism evidence="3 4">
    <name type="scientific">Dendrothele bispora (strain CBS 962.96)</name>
    <dbReference type="NCBI Taxonomy" id="1314807"/>
    <lineage>
        <taxon>Eukaryota</taxon>
        <taxon>Fungi</taxon>
        <taxon>Dikarya</taxon>
        <taxon>Basidiomycota</taxon>
        <taxon>Agaricomycotina</taxon>
        <taxon>Agaricomycetes</taxon>
        <taxon>Agaricomycetidae</taxon>
        <taxon>Agaricales</taxon>
        <taxon>Agaricales incertae sedis</taxon>
        <taxon>Dendrothele</taxon>
    </lineage>
</organism>
<feature type="compositionally biased region" description="Pro residues" evidence="1">
    <location>
        <begin position="31"/>
        <end position="41"/>
    </location>
</feature>
<protein>
    <submittedName>
        <fullName evidence="3">Uncharacterized protein</fullName>
    </submittedName>
</protein>
<sequence length="361" mass="38332">MQPTSTYSYHHNSIGSGTVGSFSLDSSPRGLRPPPGIPHSPPIMFDRASDNTSNTVDTRIIESTIPGLYPTRRAPMPPTRSSHFRSFCLKSILSIPFFPLLGVLYTLTGHAILRATSSLSPSPSDPNPYQTARLISSCQSGAVGGAILAVPLILLFYFIYAFLPSPSTIVDRDSYSTSQYTTYTSPHPQSPNHFYRHGRTRQQGSRPDDFFDDSSSSSPIDNPFLFCCSPFFSTSTSTSASTPTPTSPSLSSSSPVLTTLHYVTIFFTISMILTIGIGAASGSLGFTVLHAAKPESFVSSSSMSAPTAVETGTGNRTLMLSAVDVVKAGLIGAAVIGPVVLAVFWVIGRGVVGVVFNGRKG</sequence>
<name>A0A4S8KRX5_DENBC</name>
<feature type="transmembrane region" description="Helical" evidence="2">
    <location>
        <begin position="260"/>
        <end position="280"/>
    </location>
</feature>
<reference evidence="3 4" key="1">
    <citation type="journal article" date="2019" name="Nat. Ecol. Evol.">
        <title>Megaphylogeny resolves global patterns of mushroom evolution.</title>
        <authorList>
            <person name="Varga T."/>
            <person name="Krizsan K."/>
            <person name="Foldi C."/>
            <person name="Dima B."/>
            <person name="Sanchez-Garcia M."/>
            <person name="Sanchez-Ramirez S."/>
            <person name="Szollosi G.J."/>
            <person name="Szarkandi J.G."/>
            <person name="Papp V."/>
            <person name="Albert L."/>
            <person name="Andreopoulos W."/>
            <person name="Angelini C."/>
            <person name="Antonin V."/>
            <person name="Barry K.W."/>
            <person name="Bougher N.L."/>
            <person name="Buchanan P."/>
            <person name="Buyck B."/>
            <person name="Bense V."/>
            <person name="Catcheside P."/>
            <person name="Chovatia M."/>
            <person name="Cooper J."/>
            <person name="Damon W."/>
            <person name="Desjardin D."/>
            <person name="Finy P."/>
            <person name="Geml J."/>
            <person name="Haridas S."/>
            <person name="Hughes K."/>
            <person name="Justo A."/>
            <person name="Karasinski D."/>
            <person name="Kautmanova I."/>
            <person name="Kiss B."/>
            <person name="Kocsube S."/>
            <person name="Kotiranta H."/>
            <person name="LaButti K.M."/>
            <person name="Lechner B.E."/>
            <person name="Liimatainen K."/>
            <person name="Lipzen A."/>
            <person name="Lukacs Z."/>
            <person name="Mihaltcheva S."/>
            <person name="Morgado L.N."/>
            <person name="Niskanen T."/>
            <person name="Noordeloos M.E."/>
            <person name="Ohm R.A."/>
            <person name="Ortiz-Santana B."/>
            <person name="Ovrebo C."/>
            <person name="Racz N."/>
            <person name="Riley R."/>
            <person name="Savchenko A."/>
            <person name="Shiryaev A."/>
            <person name="Soop K."/>
            <person name="Spirin V."/>
            <person name="Szebenyi C."/>
            <person name="Tomsovsky M."/>
            <person name="Tulloss R.E."/>
            <person name="Uehling J."/>
            <person name="Grigoriev I.V."/>
            <person name="Vagvolgyi C."/>
            <person name="Papp T."/>
            <person name="Martin F.M."/>
            <person name="Miettinen O."/>
            <person name="Hibbett D.S."/>
            <person name="Nagy L.G."/>
        </authorList>
    </citation>
    <scope>NUCLEOTIDE SEQUENCE [LARGE SCALE GENOMIC DNA]</scope>
    <source>
        <strain evidence="3 4">CBS 962.96</strain>
    </source>
</reference>
<feature type="region of interest" description="Disordered" evidence="1">
    <location>
        <begin position="180"/>
        <end position="216"/>
    </location>
</feature>
<proteinExistence type="predicted"/>
<gene>
    <name evidence="3" type="ORF">K435DRAFT_876555</name>
</gene>
<evidence type="ECO:0000256" key="2">
    <source>
        <dbReference type="SAM" id="Phobius"/>
    </source>
</evidence>
<keyword evidence="2" id="KW-0472">Membrane</keyword>
<feature type="transmembrane region" description="Helical" evidence="2">
    <location>
        <begin position="328"/>
        <end position="356"/>
    </location>
</feature>
<keyword evidence="2" id="KW-0812">Transmembrane</keyword>
<feature type="transmembrane region" description="Helical" evidence="2">
    <location>
        <begin position="142"/>
        <end position="163"/>
    </location>
</feature>
<dbReference type="AlphaFoldDB" id="A0A4S8KRX5"/>
<keyword evidence="2" id="KW-1133">Transmembrane helix</keyword>
<feature type="region of interest" description="Disordered" evidence="1">
    <location>
        <begin position="21"/>
        <end position="51"/>
    </location>
</feature>
<keyword evidence="4" id="KW-1185">Reference proteome</keyword>
<accession>A0A4S8KRX5</accession>
<feature type="transmembrane region" description="Helical" evidence="2">
    <location>
        <begin position="92"/>
        <end position="113"/>
    </location>
</feature>
<evidence type="ECO:0000313" key="3">
    <source>
        <dbReference type="EMBL" id="THU78499.1"/>
    </source>
</evidence>
<evidence type="ECO:0000313" key="4">
    <source>
        <dbReference type="Proteomes" id="UP000297245"/>
    </source>
</evidence>
<dbReference type="EMBL" id="ML180180">
    <property type="protein sequence ID" value="THU78499.1"/>
    <property type="molecule type" value="Genomic_DNA"/>
</dbReference>
<evidence type="ECO:0000256" key="1">
    <source>
        <dbReference type="SAM" id="MobiDB-lite"/>
    </source>
</evidence>
<dbReference type="Proteomes" id="UP000297245">
    <property type="component" value="Unassembled WGS sequence"/>
</dbReference>